<evidence type="ECO:0000256" key="10">
    <source>
        <dbReference type="ARBA" id="ARBA00024706"/>
    </source>
</evidence>
<dbReference type="CDD" id="cd06763">
    <property type="entry name" value="PDZ7_PDZD2-PDZ4_hPro-IL-16-like"/>
    <property type="match status" value="1"/>
</dbReference>
<proteinExistence type="predicted"/>
<evidence type="ECO:0000256" key="7">
    <source>
        <dbReference type="ARBA" id="ARBA00023015"/>
    </source>
</evidence>
<dbReference type="PROSITE" id="PS50106">
    <property type="entry name" value="PDZ"/>
    <property type="match status" value="3"/>
</dbReference>
<evidence type="ECO:0000256" key="1">
    <source>
        <dbReference type="ARBA" id="ARBA00004123"/>
    </source>
</evidence>
<name>A0A8B9X0X0_BOSMU</name>
<evidence type="ECO:0000256" key="9">
    <source>
        <dbReference type="ARBA" id="ARBA00023242"/>
    </source>
</evidence>
<dbReference type="PANTHER" id="PTHR48484:SF2">
    <property type="entry name" value="PRO-INTERLEUKIN-16"/>
    <property type="match status" value="1"/>
</dbReference>
<evidence type="ECO:0000256" key="5">
    <source>
        <dbReference type="ARBA" id="ARBA00022525"/>
    </source>
</evidence>
<keyword evidence="2 11" id="KW-0963">Cytoplasm</keyword>
<evidence type="ECO:0000313" key="15">
    <source>
        <dbReference type="Proteomes" id="UP000694520"/>
    </source>
</evidence>
<feature type="domain" description="PDZ" evidence="13">
    <location>
        <begin position="40"/>
        <end position="109"/>
    </location>
</feature>
<dbReference type="CDD" id="cd06762">
    <property type="entry name" value="PDZ6_PDZD2-PDZ3_hPro-IL-16-like"/>
    <property type="match status" value="1"/>
</dbReference>
<dbReference type="FunFam" id="2.30.42.10:FF:000147">
    <property type="entry name" value="Pro-interleukin-16"/>
    <property type="match status" value="1"/>
</dbReference>
<feature type="domain" description="PDZ" evidence="13">
    <location>
        <begin position="459"/>
        <end position="544"/>
    </location>
</feature>
<dbReference type="Gene3D" id="2.30.42.10">
    <property type="match status" value="3"/>
</dbReference>
<evidence type="ECO:0000256" key="11">
    <source>
        <dbReference type="RuleBase" id="RU363135"/>
    </source>
</evidence>
<keyword evidence="8" id="KW-0804">Transcription</keyword>
<dbReference type="Ensembl" id="ENSBGRT00000014574.1">
    <property type="protein sequence ID" value="ENSBGRP00000012635.1"/>
    <property type="gene ID" value="ENSBGRG00000007989.1"/>
</dbReference>
<dbReference type="InterPro" id="IPR036034">
    <property type="entry name" value="PDZ_sf"/>
</dbReference>
<sequence>MHGVTALINRRRQLTQDKFGPLTDQRTPGLVQSQAPASTLFCLPEAGVGLGIGLCSVPYFQCISGIFVHTLSPGSVAHLDGRLRCGDELVEINDFPVHCMTLNEVYAILSHCNPGPIPIMVSRHPDPQVSEQQLKEAVAQAVENVKFGKERHQWSLEGVKRLESSWHGRPTLEKERDKNSAPPHRRAQKVMIRSSSDSSYMSGSPGGSPSSSGEQPPSDLEVSVHNPSLPLGREPGVPPGASSRHPQENLPLPASQGSHPPLRLKKSFEILVRKPTSSKPKPPPRKYFKSDSDPQKSLEERKDSLCPSGHTLPTCGQEARELLPPPPPQEDTAGRTPHTAAGHPGPVVGPHTTSLSEGQPGRRAASPGRSSSARRRDLLDQGPALGEDWSIRASCMAGPLDLGCLSELREYTEANDCDHCTSQPGQSVISLLSTEELKKLIEEVKVLDEATLKQLDSIHVTILHKEEGAGLGFSLAGGADLENKVITVHRVFPNGLASQEGTIQKGNEVLSINGKSLKGATHNDALAILRQAREPRQAVIVTRRPTLEATTDLNSSTDSSGSASVTSDVSIESAEATVCTVTLEKTSAGLGFSLEGGKGSLHGDKPLTVNRIFKGLASEQSDTVQPGDEILHLAGTAMQGLTRFEAWNIIKALPDGPVTIVLRRKSLQSKGTPAAGDP</sequence>
<feature type="compositionally biased region" description="Low complexity" evidence="12">
    <location>
        <begin position="361"/>
        <end position="371"/>
    </location>
</feature>
<dbReference type="GO" id="GO:0005125">
    <property type="term" value="F:cytokine activity"/>
    <property type="evidence" value="ECO:0007669"/>
    <property type="project" value="UniProtKB-KW"/>
</dbReference>
<dbReference type="GO" id="GO:0042609">
    <property type="term" value="F:CD4 receptor binding"/>
    <property type="evidence" value="ECO:0007669"/>
    <property type="project" value="TreeGrafter"/>
</dbReference>
<dbReference type="FunFam" id="2.30.42.10:FF:000122">
    <property type="entry name" value="Pro-interleukin-16"/>
    <property type="match status" value="1"/>
</dbReference>
<dbReference type="GO" id="GO:0005737">
    <property type="term" value="C:cytoplasm"/>
    <property type="evidence" value="ECO:0007669"/>
    <property type="project" value="UniProtKB-SubCell"/>
</dbReference>
<accession>A0A8B9X0X0</accession>
<evidence type="ECO:0000259" key="13">
    <source>
        <dbReference type="PROSITE" id="PS50106"/>
    </source>
</evidence>
<reference evidence="14" key="3">
    <citation type="submission" date="2025-09" db="UniProtKB">
        <authorList>
            <consortium name="Ensembl"/>
        </authorList>
    </citation>
    <scope>IDENTIFICATION</scope>
</reference>
<keyword evidence="7" id="KW-0805">Transcription regulation</keyword>
<keyword evidence="9 11" id="KW-0539">Nucleus</keyword>
<keyword evidence="4 11" id="KW-0202">Cytokine</keyword>
<dbReference type="GeneTree" id="ENSGT00940000156178"/>
<feature type="compositionally biased region" description="Basic and acidic residues" evidence="12">
    <location>
        <begin position="288"/>
        <end position="304"/>
    </location>
</feature>
<keyword evidence="5 11" id="KW-0964">Secreted</keyword>
<dbReference type="PANTHER" id="PTHR48484">
    <property type="entry name" value="PRO-INTERLEUKIN-16"/>
    <property type="match status" value="1"/>
</dbReference>
<dbReference type="GO" id="GO:0005615">
    <property type="term" value="C:extracellular space"/>
    <property type="evidence" value="ECO:0007669"/>
    <property type="project" value="UniProtKB-KW"/>
</dbReference>
<dbReference type="SMART" id="SM00228">
    <property type="entry name" value="PDZ"/>
    <property type="match status" value="3"/>
</dbReference>
<keyword evidence="3 11" id="KW-0145">Chemotaxis</keyword>
<feature type="domain" description="PDZ" evidence="13">
    <location>
        <begin position="580"/>
        <end position="665"/>
    </location>
</feature>
<dbReference type="CDD" id="cd06760">
    <property type="entry name" value="PDZ4_PDZD2-PDZ2_hPro-IL-16-like"/>
    <property type="match status" value="1"/>
</dbReference>
<dbReference type="PRINTS" id="PR01931">
    <property type="entry name" value="INTRLEUKIN16"/>
</dbReference>
<evidence type="ECO:0000313" key="14">
    <source>
        <dbReference type="Ensembl" id="ENSBGRP00000012635.1"/>
    </source>
</evidence>
<organism evidence="14 15">
    <name type="scientific">Bos mutus grunniens</name>
    <name type="common">Wild yak</name>
    <name type="synonym">Bos grunniens</name>
    <dbReference type="NCBI Taxonomy" id="30521"/>
    <lineage>
        <taxon>Eukaryota</taxon>
        <taxon>Metazoa</taxon>
        <taxon>Chordata</taxon>
        <taxon>Craniata</taxon>
        <taxon>Vertebrata</taxon>
        <taxon>Euteleostomi</taxon>
        <taxon>Mammalia</taxon>
        <taxon>Eutheria</taxon>
        <taxon>Laurasiatheria</taxon>
        <taxon>Artiodactyla</taxon>
        <taxon>Ruminantia</taxon>
        <taxon>Pecora</taxon>
        <taxon>Bovidae</taxon>
        <taxon>Bovinae</taxon>
        <taxon>Bos</taxon>
    </lineage>
</organism>
<comment type="function">
    <text evidence="10 11">Interleukin-16 stimulates a migratory response in CD4+ lymphocytes, monocytes, and eosinophils. Primes CD4+ T-cells for IL-2 and IL-15 responsiveness. Also induces T-lymphocyte expression of interleukin 2 receptor. Ligand for CD4.</text>
</comment>
<dbReference type="Proteomes" id="UP000694520">
    <property type="component" value="Chromosome 17"/>
</dbReference>
<dbReference type="GO" id="GO:0050930">
    <property type="term" value="P:induction of positive chemotaxis"/>
    <property type="evidence" value="ECO:0007669"/>
    <property type="project" value="InterPro"/>
</dbReference>
<protein>
    <recommendedName>
        <fullName evidence="11">Pro-interleukin-16</fullName>
    </recommendedName>
    <component>
        <recommendedName>
            <fullName evidence="11">Interleukin-16</fullName>
            <shortName evidence="11">IL-16</shortName>
        </recommendedName>
        <alternativeName>
            <fullName evidence="11">Lymphocyte chemoattractant factor</fullName>
            <shortName evidence="11">LCF</shortName>
        </alternativeName>
    </component>
</protein>
<dbReference type="SUPFAM" id="SSF50156">
    <property type="entry name" value="PDZ domain-like"/>
    <property type="match status" value="3"/>
</dbReference>
<gene>
    <name evidence="11" type="primary">IL16</name>
</gene>
<dbReference type="GO" id="GO:0005634">
    <property type="term" value="C:nucleus"/>
    <property type="evidence" value="ECO:0007669"/>
    <property type="project" value="UniProtKB-SubCell"/>
</dbReference>
<dbReference type="GO" id="GO:0030595">
    <property type="term" value="P:leukocyte chemotaxis"/>
    <property type="evidence" value="ECO:0007669"/>
    <property type="project" value="TreeGrafter"/>
</dbReference>
<evidence type="ECO:0000256" key="3">
    <source>
        <dbReference type="ARBA" id="ARBA00022500"/>
    </source>
</evidence>
<feature type="compositionally biased region" description="Basic and acidic residues" evidence="12">
    <location>
        <begin position="167"/>
        <end position="179"/>
    </location>
</feature>
<dbReference type="InterPro" id="IPR001478">
    <property type="entry name" value="PDZ"/>
</dbReference>
<evidence type="ECO:0000256" key="2">
    <source>
        <dbReference type="ARBA" id="ARBA00022490"/>
    </source>
</evidence>
<dbReference type="AlphaFoldDB" id="A0A8B9X0X0"/>
<evidence type="ECO:0000256" key="8">
    <source>
        <dbReference type="ARBA" id="ARBA00023163"/>
    </source>
</evidence>
<reference evidence="14" key="1">
    <citation type="submission" date="2019-05" db="EMBL/GenBank/DDBJ databases">
        <authorList>
            <person name="Zhang S."/>
            <person name="Liu J."/>
        </authorList>
    </citation>
    <scope>NUCLEOTIDE SEQUENCE [LARGE SCALE GENOMIC DNA]</scope>
</reference>
<dbReference type="FunFam" id="2.30.42.10:FF:000127">
    <property type="entry name" value="Pro-interleukin-16"/>
    <property type="match status" value="1"/>
</dbReference>
<reference evidence="14" key="2">
    <citation type="submission" date="2025-08" db="UniProtKB">
        <authorList>
            <consortium name="Ensembl"/>
        </authorList>
    </citation>
    <scope>IDENTIFICATION</scope>
</reference>
<evidence type="ECO:0000256" key="4">
    <source>
        <dbReference type="ARBA" id="ARBA00022514"/>
    </source>
</evidence>
<evidence type="ECO:0000256" key="6">
    <source>
        <dbReference type="ARBA" id="ARBA00022737"/>
    </source>
</evidence>
<comment type="subcellular location">
    <subcellularLocation>
        <location evidence="11">Cytoplasm</location>
    </subcellularLocation>
    <subcellularLocation>
        <location evidence="1 11">Nucleus</location>
    </subcellularLocation>
    <subcellularLocation>
        <location evidence="11">Secreted</location>
    </subcellularLocation>
</comment>
<feature type="region of interest" description="Disordered" evidence="12">
    <location>
        <begin position="167"/>
        <end position="376"/>
    </location>
</feature>
<dbReference type="InterPro" id="IPR020450">
    <property type="entry name" value="IL-16"/>
</dbReference>
<dbReference type="InterPro" id="IPR055287">
    <property type="entry name" value="IL-16-like"/>
</dbReference>
<feature type="compositionally biased region" description="Low complexity" evidence="12">
    <location>
        <begin position="194"/>
        <end position="218"/>
    </location>
</feature>
<keyword evidence="6" id="KW-0677">Repeat</keyword>
<evidence type="ECO:0000256" key="12">
    <source>
        <dbReference type="SAM" id="MobiDB-lite"/>
    </source>
</evidence>
<dbReference type="Pfam" id="PF00595">
    <property type="entry name" value="PDZ"/>
    <property type="match status" value="3"/>
</dbReference>
<comment type="subunit">
    <text evidence="11">Homotetramer.</text>
</comment>
<keyword evidence="15" id="KW-1185">Reference proteome</keyword>